<protein>
    <submittedName>
        <fullName evidence="1">Chromosome 1, complete genome</fullName>
    </submittedName>
</protein>
<dbReference type="KEGG" id="fgr:FGSG_13757"/>
<dbReference type="EMBL" id="HG970332">
    <property type="protein sequence ID" value="CEF75846.1"/>
    <property type="molecule type" value="Genomic_DNA"/>
</dbReference>
<dbReference type="eggNOG" id="ENOG502SQKC">
    <property type="taxonomic scope" value="Eukaryota"/>
</dbReference>
<evidence type="ECO:0000313" key="3">
    <source>
        <dbReference type="Proteomes" id="UP000070720"/>
    </source>
</evidence>
<accession>I1SA76</accession>
<dbReference type="VEuPathDB" id="FungiDB:FGRAMPH1_01G08085"/>
<evidence type="ECO:0000313" key="1">
    <source>
        <dbReference type="EMBL" id="CEF75846.1"/>
    </source>
</evidence>
<dbReference type="RefSeq" id="XP_011319404.1">
    <property type="nucleotide sequence ID" value="XM_011321102.1"/>
</dbReference>
<sequence>MAQELTTNIVWYLFATWRYVDTWTNFDNKIEVEVLPLFDQPKTFPHYFHLHHLHIATMVSSEQARLGSPKDILSKISPEARRDACNKILVASGPVFVFQDSTSRPVEFFVLGKSTQWPALALAKFREYDEKETDAVFYGLNHFHLVDTAARRETSILQAFLASLTSTNAHLLSHISISFPAFEAAQGRPEVLGVQKDGIRRLELLQEYCTSLKTLEFYVHNGNAFGLVEQSSSNLQPLYQALSEVDAYLKAFSSLKRIVIRYYHDRPTPVVVRLMRGLGWRVLMGDHEVLSEKNVCMVPATPLKACSNAT</sequence>
<organism evidence="1 3">
    <name type="scientific">Gibberella zeae (strain ATCC MYA-4620 / CBS 123657 / FGSC 9075 / NRRL 31084 / PH-1)</name>
    <name type="common">Wheat head blight fungus</name>
    <name type="synonym">Fusarium graminearum</name>
    <dbReference type="NCBI Taxonomy" id="229533"/>
    <lineage>
        <taxon>Eukaryota</taxon>
        <taxon>Fungi</taxon>
        <taxon>Dikarya</taxon>
        <taxon>Ascomycota</taxon>
        <taxon>Pezizomycotina</taxon>
        <taxon>Sordariomycetes</taxon>
        <taxon>Hypocreomycetidae</taxon>
        <taxon>Hypocreales</taxon>
        <taxon>Nectriaceae</taxon>
        <taxon>Fusarium</taxon>
    </lineage>
</organism>
<dbReference type="AlphaFoldDB" id="I1SA76"/>
<dbReference type="EnsemblFungi" id="CEF75846">
    <property type="protein sequence ID" value="CEF75846"/>
    <property type="gene ID" value="FGRRES_13757"/>
</dbReference>
<reference evidence="1 3" key="4">
    <citation type="journal article" date="2015" name="BMC Genomics">
        <title>The completed genome sequence of the pathogenic ascomycete fungus Fusarium graminearum.</title>
        <authorList>
            <person name="King R."/>
            <person name="Urban M."/>
            <person name="Hammond-Kosack M.C."/>
            <person name="Hassani-Pak K."/>
            <person name="Hammond-Kosack K.E."/>
        </authorList>
    </citation>
    <scope>NUCLEOTIDE SEQUENCE [LARGE SCALE GENOMIC DNA]</scope>
    <source>
        <strain evidence="3">ATCC MYA-4620 / CBS 123657 / FGSC 9075 / NRRL 31084 / PH-1</strain>
        <strain evidence="1">PH-1</strain>
    </source>
</reference>
<gene>
    <name evidence="1" type="ORF">FGRAMPH1_01T08085</name>
</gene>
<name>I1SA76_GIBZE</name>
<proteinExistence type="predicted"/>
<evidence type="ECO:0000313" key="2">
    <source>
        <dbReference type="EnsemblFungi" id="CEF75846"/>
    </source>
</evidence>
<dbReference type="Proteomes" id="UP000070720">
    <property type="component" value="Chromosome 1"/>
</dbReference>
<reference evidence="2" key="5">
    <citation type="submission" date="2017-01" db="UniProtKB">
        <authorList>
            <consortium name="EnsemblFungi"/>
        </authorList>
    </citation>
    <scope>IDENTIFICATION</scope>
    <source>
        <strain evidence="2">PH-1 / ATCC MYA-4620 / FGSC 9075 / NRRL 31084</strain>
    </source>
</reference>
<dbReference type="OrthoDB" id="62952at2759"/>
<dbReference type="HOGENOM" id="CLU_897291_0_0_1"/>
<reference evidence="2 3" key="2">
    <citation type="journal article" date="2010" name="Nature">
        <title>Comparative genomics reveals mobile pathogenicity chromosomes in Fusarium.</title>
        <authorList>
            <person name="Ma L.J."/>
            <person name="van der Does H.C."/>
            <person name="Borkovich K.A."/>
            <person name="Coleman J.J."/>
            <person name="Daboussi M.J."/>
            <person name="Di Pietro A."/>
            <person name="Dufresne M."/>
            <person name="Freitag M."/>
            <person name="Grabherr M."/>
            <person name="Henrissat B."/>
            <person name="Houterman P.M."/>
            <person name="Kang S."/>
            <person name="Shim W.B."/>
            <person name="Woloshuk C."/>
            <person name="Xie X."/>
            <person name="Xu J.R."/>
            <person name="Antoniw J."/>
            <person name="Baker S.E."/>
            <person name="Bluhm B.H."/>
            <person name="Breakspear A."/>
            <person name="Brown D.W."/>
            <person name="Butchko R.A."/>
            <person name="Chapman S."/>
            <person name="Coulson R."/>
            <person name="Coutinho P.M."/>
            <person name="Danchin E.G."/>
            <person name="Diener A."/>
            <person name="Gale L.R."/>
            <person name="Gardiner D.M."/>
            <person name="Goff S."/>
            <person name="Hammond-Kosack K.E."/>
            <person name="Hilburn K."/>
            <person name="Hua-Van A."/>
            <person name="Jonkers W."/>
            <person name="Kazan K."/>
            <person name="Kodira C.D."/>
            <person name="Koehrsen M."/>
            <person name="Kumar L."/>
            <person name="Lee Y.H."/>
            <person name="Li L."/>
            <person name="Manners J.M."/>
            <person name="Miranda-Saavedra D."/>
            <person name="Mukherjee M."/>
            <person name="Park G."/>
            <person name="Park J."/>
            <person name="Park S.Y."/>
            <person name="Proctor R.H."/>
            <person name="Regev A."/>
            <person name="Ruiz-Roldan M.C."/>
            <person name="Sain D."/>
            <person name="Sakthikumar S."/>
            <person name="Sykes S."/>
            <person name="Schwartz D.C."/>
            <person name="Turgeon B.G."/>
            <person name="Wapinski I."/>
            <person name="Yoder O."/>
            <person name="Young S."/>
            <person name="Zeng Q."/>
            <person name="Zhou S."/>
            <person name="Galagan J."/>
            <person name="Cuomo C.A."/>
            <person name="Kistler H.C."/>
            <person name="Rep M."/>
        </authorList>
    </citation>
    <scope>GENOME REANNOTATION</scope>
    <source>
        <strain evidence="3">ATCC MYA-4620 / CBS 123657 / FGSC 9075 / NRRL 31084 / PH-1</strain>
        <strain evidence="2">PH-1 / ATCC MYA-4620 / FGSC 9075 / NRRL 31084</strain>
    </source>
</reference>
<dbReference type="InParanoid" id="I1SA76"/>
<reference key="3">
    <citation type="submission" date="2014-02" db="EMBL/GenBank/DDBJ databases">
        <title>A revised Fusarium graminearum genomic reference sequence using whole shotgun re-sequencing.</title>
        <authorList>
            <person name="King R."/>
            <person name="Urban M."/>
            <person name="Hassani-Pak K."/>
            <person name="Hammond-Kosack K."/>
        </authorList>
    </citation>
    <scope>NUCLEOTIDE SEQUENCE</scope>
    <source>
        <strain>PH-1</strain>
    </source>
</reference>
<reference evidence="2 3" key="1">
    <citation type="journal article" date="2007" name="Science">
        <title>The Fusarium graminearum genome reveals a link between localized polymorphism and pathogen specialization.</title>
        <authorList>
            <person name="Cuomo C.A."/>
            <person name="Gueldener U."/>
            <person name="Xu J.-R."/>
            <person name="Trail F."/>
            <person name="Turgeon B.G."/>
            <person name="Di Pietro A."/>
            <person name="Walton J.D."/>
            <person name="Ma L.-J."/>
            <person name="Baker S.E."/>
            <person name="Rep M."/>
            <person name="Adam G."/>
            <person name="Antoniw J."/>
            <person name="Baldwin T."/>
            <person name="Calvo S.E."/>
            <person name="Chang Y.-L."/>
            <person name="DeCaprio D."/>
            <person name="Gale L.R."/>
            <person name="Gnerre S."/>
            <person name="Goswami R.S."/>
            <person name="Hammond-Kosack K."/>
            <person name="Harris L.J."/>
            <person name="Hilburn K."/>
            <person name="Kennell J.C."/>
            <person name="Kroken S."/>
            <person name="Magnuson J.K."/>
            <person name="Mannhaupt G."/>
            <person name="Mauceli E.W."/>
            <person name="Mewes H.-W."/>
            <person name="Mitterbauer R."/>
            <person name="Muehlbauer G."/>
            <person name="Muensterkoetter M."/>
            <person name="Nelson D."/>
            <person name="O'Donnell K."/>
            <person name="Ouellet T."/>
            <person name="Qi W."/>
            <person name="Quesneville H."/>
            <person name="Roncero M.I.G."/>
            <person name="Seong K.-Y."/>
            <person name="Tetko I.V."/>
            <person name="Urban M."/>
            <person name="Waalwijk C."/>
            <person name="Ward T.J."/>
            <person name="Yao J."/>
            <person name="Birren B.W."/>
            <person name="Kistler H.C."/>
        </authorList>
    </citation>
    <scope>NUCLEOTIDE SEQUENCE [LARGE SCALE GENOMIC DNA]</scope>
    <source>
        <strain evidence="3">ATCC MYA-4620 / CBS 123657 / FGSC 9075 / NRRL 31084 / PH-1</strain>
        <strain evidence="2">PH-1 / ATCC MYA-4620 / FGSC 9075 / NRRL 31084</strain>
    </source>
</reference>
<keyword evidence="3" id="KW-1185">Reference proteome</keyword>